<evidence type="ECO:0000256" key="1">
    <source>
        <dbReference type="SAM" id="MobiDB-lite"/>
    </source>
</evidence>
<dbReference type="Gene3D" id="1.20.1270.60">
    <property type="entry name" value="Arfaptin homology (AH) domain/BAR domain"/>
    <property type="match status" value="1"/>
</dbReference>
<dbReference type="AlphaFoldDB" id="A0A0M8N0L0"/>
<proteinExistence type="predicted"/>
<dbReference type="Proteomes" id="UP000053831">
    <property type="component" value="Unassembled WGS sequence"/>
</dbReference>
<protein>
    <submittedName>
        <fullName evidence="3">Meiotically up-regulated protein</fullName>
    </submittedName>
</protein>
<feature type="region of interest" description="Disordered" evidence="1">
    <location>
        <begin position="224"/>
        <end position="255"/>
    </location>
</feature>
<dbReference type="GO" id="GO:0005737">
    <property type="term" value="C:cytoplasm"/>
    <property type="evidence" value="ECO:0007669"/>
    <property type="project" value="InterPro"/>
</dbReference>
<comment type="caution">
    <text evidence="3">The sequence shown here is derived from an EMBL/GenBank/DDBJ whole genome shotgun (WGS) entry which is preliminary data.</text>
</comment>
<feature type="domain" description="BAR" evidence="2">
    <location>
        <begin position="15"/>
        <end position="237"/>
    </location>
</feature>
<dbReference type="Pfam" id="PF03114">
    <property type="entry name" value="BAR"/>
    <property type="match status" value="1"/>
</dbReference>
<dbReference type="InterPro" id="IPR004148">
    <property type="entry name" value="BAR_dom"/>
</dbReference>
<dbReference type="SUPFAM" id="SSF103657">
    <property type="entry name" value="BAR/IMD domain-like"/>
    <property type="match status" value="1"/>
</dbReference>
<reference evidence="3 4" key="1">
    <citation type="submission" date="2015-07" db="EMBL/GenBank/DDBJ databases">
        <title>The genome of the fungus Escovopsis weberi, a specialized disease agent of ant agriculture.</title>
        <authorList>
            <person name="de Man T.J."/>
            <person name="Stajich J.E."/>
            <person name="Kubicek C.P."/>
            <person name="Chenthamara K."/>
            <person name="Atanasova L."/>
            <person name="Druzhinina I.S."/>
            <person name="Birnbaum S."/>
            <person name="Barribeau S.M."/>
            <person name="Teiling C."/>
            <person name="Suen G."/>
            <person name="Currie C."/>
            <person name="Gerardo N.M."/>
        </authorList>
    </citation>
    <scope>NUCLEOTIDE SEQUENCE [LARGE SCALE GENOMIC DNA]</scope>
</reference>
<name>A0A0M8N0L0_ESCWE</name>
<accession>A0A0M8N0L0</accession>
<evidence type="ECO:0000313" key="3">
    <source>
        <dbReference type="EMBL" id="KOS20677.1"/>
    </source>
</evidence>
<evidence type="ECO:0000313" key="4">
    <source>
        <dbReference type="Proteomes" id="UP000053831"/>
    </source>
</evidence>
<evidence type="ECO:0000259" key="2">
    <source>
        <dbReference type="PROSITE" id="PS51021"/>
    </source>
</evidence>
<organism evidence="3 4">
    <name type="scientific">Escovopsis weberi</name>
    <dbReference type="NCBI Taxonomy" id="150374"/>
    <lineage>
        <taxon>Eukaryota</taxon>
        <taxon>Fungi</taxon>
        <taxon>Dikarya</taxon>
        <taxon>Ascomycota</taxon>
        <taxon>Pezizomycotina</taxon>
        <taxon>Sordariomycetes</taxon>
        <taxon>Hypocreomycetidae</taxon>
        <taxon>Hypocreales</taxon>
        <taxon>Hypocreaceae</taxon>
        <taxon>Escovopsis</taxon>
    </lineage>
</organism>
<dbReference type="OrthoDB" id="14167at2759"/>
<dbReference type="PROSITE" id="PS51021">
    <property type="entry name" value="BAR"/>
    <property type="match status" value="1"/>
</dbReference>
<sequence length="255" mass="29230">MNFTKKIDRARQWAGEKMGAEAKATHTDDFKALETETELRHDGMERLHKSMNVYTRWVGRRCDSNESKGRATPLANLGQVMVCHGAEIEQNSELGRCLVSTGNTYEKLAELQASYLDCANATWIQQMERDLAMMKEYQSARKKLESRRLAYDATMAKMQKGKQDTRLEEELRVNKTKFDDTTEDVYRRMQDIKEAEAESLAALNSFLDAEMEYHERAMSEMRRLRESLPHAGAALPSSHDEYEPTRPLPALSPGQ</sequence>
<dbReference type="STRING" id="150374.A0A0M8N0L0"/>
<gene>
    <name evidence="3" type="ORF">ESCO_006843</name>
</gene>
<dbReference type="InterPro" id="IPR027267">
    <property type="entry name" value="AH/BAR_dom_sf"/>
</dbReference>
<keyword evidence="4" id="KW-1185">Reference proteome</keyword>
<dbReference type="EMBL" id="LGSR01000015">
    <property type="protein sequence ID" value="KOS20677.1"/>
    <property type="molecule type" value="Genomic_DNA"/>
</dbReference>
<dbReference type="SMART" id="SM00721">
    <property type="entry name" value="BAR"/>
    <property type="match status" value="1"/>
</dbReference>